<keyword evidence="3" id="KW-1185">Reference proteome</keyword>
<evidence type="ECO:0000313" key="3">
    <source>
        <dbReference type="Proteomes" id="UP000201613"/>
    </source>
</evidence>
<reference evidence="2 3" key="1">
    <citation type="submission" date="2017-05" db="EMBL/GenBank/DDBJ databases">
        <authorList>
            <person name="Song R."/>
            <person name="Chenine A.L."/>
            <person name="Ruprecht R.M."/>
        </authorList>
    </citation>
    <scope>NUCLEOTIDE SEQUENCE [LARGE SCALE GENOMIC DNA]</scope>
    <source>
        <strain evidence="2 3">CECT 8899</strain>
    </source>
</reference>
<dbReference type="EMBL" id="FXZK01000002">
    <property type="protein sequence ID" value="SMY07364.1"/>
    <property type="molecule type" value="Genomic_DNA"/>
</dbReference>
<feature type="domain" description="DUF6456" evidence="1">
    <location>
        <begin position="83"/>
        <end position="219"/>
    </location>
</feature>
<protein>
    <recommendedName>
        <fullName evidence="1">DUF6456 domain-containing protein</fullName>
    </recommendedName>
</protein>
<dbReference type="Pfam" id="PF20057">
    <property type="entry name" value="DUF6456"/>
    <property type="match status" value="1"/>
</dbReference>
<dbReference type="Proteomes" id="UP000201613">
    <property type="component" value="Unassembled WGS sequence"/>
</dbReference>
<organism evidence="2 3">
    <name type="scientific">Flavimaricola marinus</name>
    <dbReference type="NCBI Taxonomy" id="1819565"/>
    <lineage>
        <taxon>Bacteria</taxon>
        <taxon>Pseudomonadati</taxon>
        <taxon>Pseudomonadota</taxon>
        <taxon>Alphaproteobacteria</taxon>
        <taxon>Rhodobacterales</taxon>
        <taxon>Paracoccaceae</taxon>
        <taxon>Flavimaricola</taxon>
    </lineage>
</organism>
<name>A0A238LD76_9RHOB</name>
<sequence>MVSRDIAQAMALKEWIVCPEPEARIARYHITGAGRTALKQLLAKAENAAQGLGGFAEAQAGFAAKPGLRGAPVGEDDLLHQMRNGMSESPLVGLARRKDKDGKPFLNRALVAAGERLREYFELSQMGPHATQDWDKFLSLESRKKTESGADPEPSAATARDRVGMALSELGPGLGDVALRACCYLEGMESLEKRMGWSARSGKIVLRIALQRLNRHYEETHGKFGPKIG</sequence>
<accession>A0A238LD76</accession>
<evidence type="ECO:0000313" key="2">
    <source>
        <dbReference type="EMBL" id="SMY07364.1"/>
    </source>
</evidence>
<evidence type="ECO:0000259" key="1">
    <source>
        <dbReference type="Pfam" id="PF20057"/>
    </source>
</evidence>
<dbReference type="AlphaFoldDB" id="A0A238LD76"/>
<dbReference type="InterPro" id="IPR045599">
    <property type="entry name" value="DUF6456"/>
</dbReference>
<gene>
    <name evidence="2" type="ORF">LOM8899_01499</name>
</gene>
<proteinExistence type="predicted"/>